<dbReference type="PROSITE" id="PS51296">
    <property type="entry name" value="RIESKE"/>
    <property type="match status" value="1"/>
</dbReference>
<evidence type="ECO:0000256" key="4">
    <source>
        <dbReference type="ARBA" id="ARBA00023002"/>
    </source>
</evidence>
<dbReference type="SUPFAM" id="SSF50022">
    <property type="entry name" value="ISP domain"/>
    <property type="match status" value="1"/>
</dbReference>
<dbReference type="Gene3D" id="3.90.380.10">
    <property type="entry name" value="Naphthalene 1,2-dioxygenase Alpha Subunit, Chain A, domain 1"/>
    <property type="match status" value="1"/>
</dbReference>
<keyword evidence="4" id="KW-0560">Oxidoreductase</keyword>
<dbReference type="EMBL" id="JAGINU010000001">
    <property type="protein sequence ID" value="MBP2369742.1"/>
    <property type="molecule type" value="Genomic_DNA"/>
</dbReference>
<evidence type="ECO:0000256" key="2">
    <source>
        <dbReference type="ARBA" id="ARBA00022714"/>
    </source>
</evidence>
<dbReference type="InterPro" id="IPR017941">
    <property type="entry name" value="Rieske_2Fe-2S"/>
</dbReference>
<dbReference type="Proteomes" id="UP001519295">
    <property type="component" value="Unassembled WGS sequence"/>
</dbReference>
<keyword evidence="5" id="KW-0408">Iron</keyword>
<dbReference type="InterPro" id="IPR036922">
    <property type="entry name" value="Rieske_2Fe-2S_sf"/>
</dbReference>
<dbReference type="Pfam" id="PF00848">
    <property type="entry name" value="Ring_hydroxyl_A"/>
    <property type="match status" value="1"/>
</dbReference>
<evidence type="ECO:0000256" key="5">
    <source>
        <dbReference type="ARBA" id="ARBA00023004"/>
    </source>
</evidence>
<comment type="caution">
    <text evidence="9">The sequence shown here is derived from an EMBL/GenBank/DDBJ whole genome shotgun (WGS) entry which is preliminary data.</text>
</comment>
<feature type="compositionally biased region" description="Low complexity" evidence="7">
    <location>
        <begin position="12"/>
        <end position="26"/>
    </location>
</feature>
<evidence type="ECO:0000256" key="3">
    <source>
        <dbReference type="ARBA" id="ARBA00022723"/>
    </source>
</evidence>
<dbReference type="PANTHER" id="PTHR43756:SF5">
    <property type="entry name" value="CHOLINE MONOOXYGENASE, CHLOROPLASTIC"/>
    <property type="match status" value="1"/>
</dbReference>
<dbReference type="PANTHER" id="PTHR43756">
    <property type="entry name" value="CHOLINE MONOOXYGENASE, CHLOROPLASTIC"/>
    <property type="match status" value="1"/>
</dbReference>
<feature type="domain" description="Rieske" evidence="8">
    <location>
        <begin position="60"/>
        <end position="171"/>
    </location>
</feature>
<evidence type="ECO:0000313" key="9">
    <source>
        <dbReference type="EMBL" id="MBP2369742.1"/>
    </source>
</evidence>
<dbReference type="Pfam" id="PF00355">
    <property type="entry name" value="Rieske"/>
    <property type="match status" value="1"/>
</dbReference>
<dbReference type="CDD" id="cd08882">
    <property type="entry name" value="RHO_alpha_C_MupW-like"/>
    <property type="match status" value="1"/>
</dbReference>
<gene>
    <name evidence="9" type="ORF">JOF36_005438</name>
</gene>
<evidence type="ECO:0000259" key="8">
    <source>
        <dbReference type="PROSITE" id="PS51296"/>
    </source>
</evidence>
<protein>
    <submittedName>
        <fullName evidence="9">Phenylpropionate dioxygenase-like ring-hydroxylating dioxygenase large terminal subunit</fullName>
    </submittedName>
</protein>
<evidence type="ECO:0000313" key="10">
    <source>
        <dbReference type="Proteomes" id="UP001519295"/>
    </source>
</evidence>
<keyword evidence="10" id="KW-1185">Reference proteome</keyword>
<dbReference type="RefSeq" id="WP_210032205.1">
    <property type="nucleotide sequence ID" value="NZ_JAGINU010000001.1"/>
</dbReference>
<sequence>MTTQLEPDESPTATATATATAVAGTHTPHRVEEPFRVAPERYYSPEFAAWEREKLWRHCWQVACRAEEIPRAGDFTEYEITGQSILVVRQDDGSVKAYFNACRHRATALGAGTGEFLGGQIVCPYHGWRWKLDGESTHVYAAKGFRKECLDPDFLRLRECRSVVSMGLVFVNLDPDGPEFADTVGHFENALAPIGLDRMRVRWWRYAVLPANWKIAQEAFMEAYHVQQAHPSLAMGAGDDDFDNEDAEGYEILPGGNAHMVHATLPLPPGMTQAEHFTRYNWAMHHGTGAYPTEREMFVQTGLQERKIPDDQFIGAFFQELYNYAEGAGIPLPPPSTDTVGFGHAFPNITVLSQYGNALMYRSRPNGDDPESCIFDVWALQIPSADDEPGRPTREGPVPMEEWPQILKEDFSNIAGQQKGLRTDGMDTLLLSERYEPMIINNHQEIDRYLGRF</sequence>
<feature type="region of interest" description="Disordered" evidence="7">
    <location>
        <begin position="1"/>
        <end position="28"/>
    </location>
</feature>
<evidence type="ECO:0000256" key="1">
    <source>
        <dbReference type="ARBA" id="ARBA00001962"/>
    </source>
</evidence>
<dbReference type="InterPro" id="IPR001663">
    <property type="entry name" value="Rng_hydr_dOase-A"/>
</dbReference>
<dbReference type="CDD" id="cd03469">
    <property type="entry name" value="Rieske_RO_Alpha_N"/>
    <property type="match status" value="1"/>
</dbReference>
<keyword evidence="3" id="KW-0479">Metal-binding</keyword>
<dbReference type="InterPro" id="IPR015879">
    <property type="entry name" value="Ring_hydroxy_dOase_asu_C_dom"/>
</dbReference>
<comment type="cofactor">
    <cofactor evidence="1">
        <name>Fe cation</name>
        <dbReference type="ChEBI" id="CHEBI:24875"/>
    </cofactor>
</comment>
<dbReference type="Gene3D" id="2.102.10.10">
    <property type="entry name" value="Rieske [2Fe-2S] iron-sulphur domain"/>
    <property type="match status" value="1"/>
</dbReference>
<proteinExistence type="predicted"/>
<reference evidence="9 10" key="1">
    <citation type="submission" date="2021-03" db="EMBL/GenBank/DDBJ databases">
        <title>Sequencing the genomes of 1000 actinobacteria strains.</title>
        <authorList>
            <person name="Klenk H.-P."/>
        </authorList>
    </citation>
    <scope>NUCLEOTIDE SEQUENCE [LARGE SCALE GENOMIC DNA]</scope>
    <source>
        <strain evidence="9 10">DSM 45256</strain>
    </source>
</reference>
<evidence type="ECO:0000256" key="7">
    <source>
        <dbReference type="SAM" id="MobiDB-lite"/>
    </source>
</evidence>
<accession>A0ABS4W0K7</accession>
<keyword evidence="2" id="KW-0001">2Fe-2S</keyword>
<dbReference type="SUPFAM" id="SSF55961">
    <property type="entry name" value="Bet v1-like"/>
    <property type="match status" value="1"/>
</dbReference>
<organism evidence="9 10">
    <name type="scientific">Pseudonocardia parietis</name>
    <dbReference type="NCBI Taxonomy" id="570936"/>
    <lineage>
        <taxon>Bacteria</taxon>
        <taxon>Bacillati</taxon>
        <taxon>Actinomycetota</taxon>
        <taxon>Actinomycetes</taxon>
        <taxon>Pseudonocardiales</taxon>
        <taxon>Pseudonocardiaceae</taxon>
        <taxon>Pseudonocardia</taxon>
    </lineage>
</organism>
<name>A0ABS4W0K7_9PSEU</name>
<dbReference type="PRINTS" id="PR00090">
    <property type="entry name" value="RNGDIOXGNASE"/>
</dbReference>
<keyword evidence="6" id="KW-0411">Iron-sulfur</keyword>
<evidence type="ECO:0000256" key="6">
    <source>
        <dbReference type="ARBA" id="ARBA00023014"/>
    </source>
</evidence>